<evidence type="ECO:0000313" key="3">
    <source>
        <dbReference type="Proteomes" id="UP000192790"/>
    </source>
</evidence>
<accession>A0A1W2BB30</accession>
<evidence type="ECO:0000256" key="1">
    <source>
        <dbReference type="SAM" id="Coils"/>
    </source>
</evidence>
<sequence>MDKKRIFRILNRADRDFVAGLASEFKETHAVTVLREPNKTLAMIRLREPVKESLFYIGEAMVSEAVVELDGTKGAAVSMGDDFDKTLDMAILDAACNRGVFHSEEALLALEQAQREAEEKENALHLKTMVSFRSMDPEVPAK</sequence>
<keyword evidence="3" id="KW-1185">Reference proteome</keyword>
<keyword evidence="1" id="KW-0175">Coiled coil</keyword>
<dbReference type="GO" id="GO:0019634">
    <property type="term" value="P:organic phosphonate metabolic process"/>
    <property type="evidence" value="ECO:0007669"/>
    <property type="project" value="InterPro"/>
</dbReference>
<dbReference type="InterPro" id="IPR009609">
    <property type="entry name" value="Phosphonate_metab_PhnG"/>
</dbReference>
<dbReference type="Proteomes" id="UP000192790">
    <property type="component" value="Unassembled WGS sequence"/>
</dbReference>
<dbReference type="AlphaFoldDB" id="A0A1W2BB30"/>
<dbReference type="STRING" id="1122930.SAMN02745168_2119"/>
<name>A0A1W2BB30_9FIRM</name>
<dbReference type="RefSeq" id="WP_084234791.1">
    <property type="nucleotide sequence ID" value="NZ_FWXW01000005.1"/>
</dbReference>
<dbReference type="Pfam" id="PF06754">
    <property type="entry name" value="PhnG"/>
    <property type="match status" value="1"/>
</dbReference>
<dbReference type="OrthoDB" id="3182891at2"/>
<reference evidence="2 3" key="1">
    <citation type="submission" date="2017-04" db="EMBL/GenBank/DDBJ databases">
        <authorList>
            <person name="Afonso C.L."/>
            <person name="Miller P.J."/>
            <person name="Scott M.A."/>
            <person name="Spackman E."/>
            <person name="Goraichik I."/>
            <person name="Dimitrov K.M."/>
            <person name="Suarez D.L."/>
            <person name="Swayne D.E."/>
        </authorList>
    </citation>
    <scope>NUCLEOTIDE SEQUENCE [LARGE SCALE GENOMIC DNA]</scope>
    <source>
        <strain evidence="2 3">DSM 12816</strain>
    </source>
</reference>
<gene>
    <name evidence="2" type="ORF">SAMN02745168_2119</name>
</gene>
<dbReference type="EMBL" id="FWXW01000005">
    <property type="protein sequence ID" value="SMC70119.1"/>
    <property type="molecule type" value="Genomic_DNA"/>
</dbReference>
<proteinExistence type="predicted"/>
<feature type="coiled-coil region" evidence="1">
    <location>
        <begin position="103"/>
        <end position="130"/>
    </location>
</feature>
<organism evidence="2 3">
    <name type="scientific">Papillibacter cinnamivorans DSM 12816</name>
    <dbReference type="NCBI Taxonomy" id="1122930"/>
    <lineage>
        <taxon>Bacteria</taxon>
        <taxon>Bacillati</taxon>
        <taxon>Bacillota</taxon>
        <taxon>Clostridia</taxon>
        <taxon>Eubacteriales</taxon>
        <taxon>Oscillospiraceae</taxon>
        <taxon>Papillibacter</taxon>
    </lineage>
</organism>
<evidence type="ECO:0000313" key="2">
    <source>
        <dbReference type="EMBL" id="SMC70119.1"/>
    </source>
</evidence>
<dbReference type="GO" id="GO:0015716">
    <property type="term" value="P:organic phosphonate transport"/>
    <property type="evidence" value="ECO:0007669"/>
    <property type="project" value="InterPro"/>
</dbReference>
<protein>
    <submittedName>
        <fullName evidence="2">Alpha-D-ribose 1-methylphosphonate 5-triphosphate synthase subunit PhnG</fullName>
    </submittedName>
</protein>